<evidence type="ECO:0000256" key="2">
    <source>
        <dbReference type="ARBA" id="ARBA00022448"/>
    </source>
</evidence>
<dbReference type="PROSITE" id="PS50928">
    <property type="entry name" value="ABC_TM1"/>
    <property type="match status" value="1"/>
</dbReference>
<dbReference type="PANTHER" id="PTHR30177:SF33">
    <property type="entry name" value="POSSIBLE OSMOPROTECTANT (GLYCINE BETAINE_CARNITINE_CHOLINE_L-PROLINE) TRANSPORT INTEGRAL MEMBRANE PROTEIN ABC TRANSPORTER PROZ"/>
    <property type="match status" value="1"/>
</dbReference>
<evidence type="ECO:0000313" key="10">
    <source>
        <dbReference type="Proteomes" id="UP000245711"/>
    </source>
</evidence>
<dbReference type="CDD" id="cd06261">
    <property type="entry name" value="TM_PBP2"/>
    <property type="match status" value="1"/>
</dbReference>
<dbReference type="InterPro" id="IPR051204">
    <property type="entry name" value="ABC_transp_perm/SBD"/>
</dbReference>
<feature type="domain" description="ABC transmembrane type-1" evidence="8">
    <location>
        <begin position="31"/>
        <end position="206"/>
    </location>
</feature>
<dbReference type="InterPro" id="IPR035906">
    <property type="entry name" value="MetI-like_sf"/>
</dbReference>
<dbReference type="GO" id="GO:0055085">
    <property type="term" value="P:transmembrane transport"/>
    <property type="evidence" value="ECO:0007669"/>
    <property type="project" value="InterPro"/>
</dbReference>
<proteinExistence type="inferred from homology"/>
<feature type="region of interest" description="Disordered" evidence="7">
    <location>
        <begin position="235"/>
        <end position="262"/>
    </location>
</feature>
<evidence type="ECO:0000256" key="1">
    <source>
        <dbReference type="ARBA" id="ARBA00004141"/>
    </source>
</evidence>
<dbReference type="AlphaFoldDB" id="A0A2S2BYJ6"/>
<comment type="subcellular location">
    <subcellularLocation>
        <location evidence="6">Cell membrane</location>
        <topology evidence="6">Multi-pass membrane protein</topology>
    </subcellularLocation>
    <subcellularLocation>
        <location evidence="1">Membrane</location>
        <topology evidence="1">Multi-pass membrane protein</topology>
    </subcellularLocation>
</comment>
<dbReference type="InterPro" id="IPR000515">
    <property type="entry name" value="MetI-like"/>
</dbReference>
<dbReference type="Pfam" id="PF00528">
    <property type="entry name" value="BPD_transp_1"/>
    <property type="match status" value="1"/>
</dbReference>
<accession>A0A2S2BYJ6</accession>
<evidence type="ECO:0000256" key="4">
    <source>
        <dbReference type="ARBA" id="ARBA00022989"/>
    </source>
</evidence>
<feature type="transmembrane region" description="Helical" evidence="6">
    <location>
        <begin position="153"/>
        <end position="177"/>
    </location>
</feature>
<dbReference type="Proteomes" id="UP000245711">
    <property type="component" value="Chromosome"/>
</dbReference>
<feature type="transmembrane region" description="Helical" evidence="6">
    <location>
        <begin position="31"/>
        <end position="55"/>
    </location>
</feature>
<dbReference type="EMBL" id="CP021354">
    <property type="protein sequence ID" value="AWK73634.1"/>
    <property type="molecule type" value="Genomic_DNA"/>
</dbReference>
<dbReference type="KEGG" id="roz:CBI38_20740"/>
<name>A0A2S2BYJ6_9NOCA</name>
<comment type="similarity">
    <text evidence="6">Belongs to the binding-protein-dependent transport system permease family.</text>
</comment>
<protein>
    <submittedName>
        <fullName evidence="9">ABC transporter permease</fullName>
    </submittedName>
</protein>
<keyword evidence="5 6" id="KW-0472">Membrane</keyword>
<keyword evidence="2 6" id="KW-0813">Transport</keyword>
<keyword evidence="4 6" id="KW-1133">Transmembrane helix</keyword>
<dbReference type="PANTHER" id="PTHR30177">
    <property type="entry name" value="GLYCINE BETAINE/L-PROLINE TRANSPORT SYSTEM PERMEASE PROTEIN PROW"/>
    <property type="match status" value="1"/>
</dbReference>
<evidence type="ECO:0000259" key="8">
    <source>
        <dbReference type="PROSITE" id="PS50928"/>
    </source>
</evidence>
<sequence length="262" mass="27038">MSIFGGAWDYIVDPANWEGRTGIGARILEHLWYSLLAVALSAAVAVPLGAVIGHLRRGEVLVVGLVNALRSLPTLGLLTFLVLLLGLGLIPPILALVVLGIPPLLAGTYSGVANVDRTVVDAARAMGMTEWQVLSRVEAPNALPLMLGGLRNATLQIIATAAVAAYVNLGGLGRYIFDGLALRQYDRVLVGALLVTILALVVDGLLALAVWASVPGTGRLRRGTSAQEWADLAAARSPGRTANTPGGNLGAGSGPGCSTDSR</sequence>
<organism evidence="9 10">
    <name type="scientific">Rhodococcus oxybenzonivorans</name>
    <dbReference type="NCBI Taxonomy" id="1990687"/>
    <lineage>
        <taxon>Bacteria</taxon>
        <taxon>Bacillati</taxon>
        <taxon>Actinomycetota</taxon>
        <taxon>Actinomycetes</taxon>
        <taxon>Mycobacteriales</taxon>
        <taxon>Nocardiaceae</taxon>
        <taxon>Rhodococcus</taxon>
    </lineage>
</organism>
<evidence type="ECO:0000256" key="3">
    <source>
        <dbReference type="ARBA" id="ARBA00022692"/>
    </source>
</evidence>
<keyword evidence="3 6" id="KW-0812">Transmembrane</keyword>
<dbReference type="GO" id="GO:0031460">
    <property type="term" value="P:glycine betaine transport"/>
    <property type="evidence" value="ECO:0007669"/>
    <property type="project" value="TreeGrafter"/>
</dbReference>
<evidence type="ECO:0000256" key="6">
    <source>
        <dbReference type="RuleBase" id="RU363032"/>
    </source>
</evidence>
<reference evidence="9 10" key="1">
    <citation type="submission" date="2017-05" db="EMBL/GenBank/DDBJ databases">
        <title>Isolation of Rhodococcus sp. S2-17 biodegrading of BP-3.</title>
        <authorList>
            <person name="Lee Y."/>
            <person name="Kim K.H."/>
            <person name="Chun B.H."/>
            <person name="Jung H.S."/>
            <person name="Jeon C.O."/>
        </authorList>
    </citation>
    <scope>NUCLEOTIDE SEQUENCE [LARGE SCALE GENOMIC DNA]</scope>
    <source>
        <strain evidence="9 10">S2-17</strain>
    </source>
</reference>
<keyword evidence="10" id="KW-1185">Reference proteome</keyword>
<evidence type="ECO:0000313" key="9">
    <source>
        <dbReference type="EMBL" id="AWK73634.1"/>
    </source>
</evidence>
<dbReference type="RefSeq" id="WP_230989900.1">
    <property type="nucleotide sequence ID" value="NZ_CP021354.1"/>
</dbReference>
<evidence type="ECO:0000256" key="5">
    <source>
        <dbReference type="ARBA" id="ARBA00023136"/>
    </source>
</evidence>
<evidence type="ECO:0000256" key="7">
    <source>
        <dbReference type="SAM" id="MobiDB-lite"/>
    </source>
</evidence>
<dbReference type="Gene3D" id="1.10.3720.10">
    <property type="entry name" value="MetI-like"/>
    <property type="match status" value="1"/>
</dbReference>
<dbReference type="GO" id="GO:0005886">
    <property type="term" value="C:plasma membrane"/>
    <property type="evidence" value="ECO:0007669"/>
    <property type="project" value="UniProtKB-SubCell"/>
</dbReference>
<dbReference type="SUPFAM" id="SSF161098">
    <property type="entry name" value="MetI-like"/>
    <property type="match status" value="1"/>
</dbReference>
<feature type="transmembrane region" description="Helical" evidence="6">
    <location>
        <begin position="189"/>
        <end position="212"/>
    </location>
</feature>
<gene>
    <name evidence="9" type="ORF">CBI38_20740</name>
</gene>
<feature type="transmembrane region" description="Helical" evidence="6">
    <location>
        <begin position="75"/>
        <end position="101"/>
    </location>
</feature>